<evidence type="ECO:0000313" key="1">
    <source>
        <dbReference type="EMBL" id="JAI04438.1"/>
    </source>
</evidence>
<dbReference type="EMBL" id="GBXM01004140">
    <property type="protein sequence ID" value="JAI04438.1"/>
    <property type="molecule type" value="Transcribed_RNA"/>
</dbReference>
<dbReference type="AlphaFoldDB" id="A0A0E9XNX4"/>
<sequence>MTAEKFVQVGDSCGKYFMKAYFVIWAILCRKCFWCSSNVK</sequence>
<organism evidence="1">
    <name type="scientific">Anguilla anguilla</name>
    <name type="common">European freshwater eel</name>
    <name type="synonym">Muraena anguilla</name>
    <dbReference type="NCBI Taxonomy" id="7936"/>
    <lineage>
        <taxon>Eukaryota</taxon>
        <taxon>Metazoa</taxon>
        <taxon>Chordata</taxon>
        <taxon>Craniata</taxon>
        <taxon>Vertebrata</taxon>
        <taxon>Euteleostomi</taxon>
        <taxon>Actinopterygii</taxon>
        <taxon>Neopterygii</taxon>
        <taxon>Teleostei</taxon>
        <taxon>Anguilliformes</taxon>
        <taxon>Anguillidae</taxon>
        <taxon>Anguilla</taxon>
    </lineage>
</organism>
<reference evidence="1" key="2">
    <citation type="journal article" date="2015" name="Fish Shellfish Immunol.">
        <title>Early steps in the European eel (Anguilla anguilla)-Vibrio vulnificus interaction in the gills: Role of the RtxA13 toxin.</title>
        <authorList>
            <person name="Callol A."/>
            <person name="Pajuelo D."/>
            <person name="Ebbesson L."/>
            <person name="Teles M."/>
            <person name="MacKenzie S."/>
            <person name="Amaro C."/>
        </authorList>
    </citation>
    <scope>NUCLEOTIDE SEQUENCE</scope>
</reference>
<proteinExistence type="predicted"/>
<name>A0A0E9XNX4_ANGAN</name>
<accession>A0A0E9XNX4</accession>
<reference evidence="1" key="1">
    <citation type="submission" date="2014-11" db="EMBL/GenBank/DDBJ databases">
        <authorList>
            <person name="Amaro Gonzalez C."/>
        </authorList>
    </citation>
    <scope>NUCLEOTIDE SEQUENCE</scope>
</reference>
<protein>
    <submittedName>
        <fullName evidence="1">Uncharacterized protein</fullName>
    </submittedName>
</protein>